<dbReference type="SUPFAM" id="SSF56112">
    <property type="entry name" value="Protein kinase-like (PK-like)"/>
    <property type="match status" value="1"/>
</dbReference>
<evidence type="ECO:0000256" key="3">
    <source>
        <dbReference type="ARBA" id="ARBA00022741"/>
    </source>
</evidence>
<evidence type="ECO:0000259" key="7">
    <source>
        <dbReference type="PROSITE" id="PS50011"/>
    </source>
</evidence>
<dbReference type="GO" id="GO:0043484">
    <property type="term" value="P:regulation of RNA splicing"/>
    <property type="evidence" value="ECO:0007669"/>
    <property type="project" value="TreeGrafter"/>
</dbReference>
<dbReference type="EMBL" id="JAUIRO010000008">
    <property type="protein sequence ID" value="KAK0703641.1"/>
    <property type="molecule type" value="Genomic_DNA"/>
</dbReference>
<dbReference type="Gene3D" id="1.10.510.10">
    <property type="entry name" value="Transferase(Phosphotransferase) domain 1"/>
    <property type="match status" value="1"/>
</dbReference>
<dbReference type="SMART" id="SM00220">
    <property type="entry name" value="S_TKc"/>
    <property type="match status" value="1"/>
</dbReference>
<gene>
    <name evidence="8" type="ORF">B0T26DRAFT_807158</name>
</gene>
<proteinExistence type="predicted"/>
<reference evidence="8" key="1">
    <citation type="submission" date="2023-06" db="EMBL/GenBank/DDBJ databases">
        <title>Genome-scale phylogeny and comparative genomics of the fungal order Sordariales.</title>
        <authorList>
            <consortium name="Lawrence Berkeley National Laboratory"/>
            <person name="Hensen N."/>
            <person name="Bonometti L."/>
            <person name="Westerberg I."/>
            <person name="Brannstrom I.O."/>
            <person name="Guillou S."/>
            <person name="Cros-Aarteil S."/>
            <person name="Calhoun S."/>
            <person name="Haridas S."/>
            <person name="Kuo A."/>
            <person name="Mondo S."/>
            <person name="Pangilinan J."/>
            <person name="Riley R."/>
            <person name="LaButti K."/>
            <person name="Andreopoulos B."/>
            <person name="Lipzen A."/>
            <person name="Chen C."/>
            <person name="Yanf M."/>
            <person name="Daum C."/>
            <person name="Ng V."/>
            <person name="Clum A."/>
            <person name="Steindorff A."/>
            <person name="Ohm R."/>
            <person name="Martin F."/>
            <person name="Silar P."/>
            <person name="Natvig D."/>
            <person name="Lalanne C."/>
            <person name="Gautier V."/>
            <person name="Ament-velasquez S.L."/>
            <person name="Kruys A."/>
            <person name="Hutchinson M.I."/>
            <person name="Powell A.J."/>
            <person name="Barry K."/>
            <person name="Miller A.N."/>
            <person name="Grigoriev I.V."/>
            <person name="Debuchy R."/>
            <person name="Gladieux P."/>
            <person name="Thoren M.H."/>
            <person name="Johannesson H."/>
        </authorList>
    </citation>
    <scope>NUCLEOTIDE SEQUENCE</scope>
    <source>
        <strain evidence="8">SMH2392-1A</strain>
    </source>
</reference>
<evidence type="ECO:0000256" key="6">
    <source>
        <dbReference type="SAM" id="MobiDB-lite"/>
    </source>
</evidence>
<keyword evidence="1" id="KW-0723">Serine/threonine-protein kinase</keyword>
<dbReference type="Pfam" id="PF00069">
    <property type="entry name" value="Pkinase"/>
    <property type="match status" value="1"/>
</dbReference>
<evidence type="ECO:0000256" key="2">
    <source>
        <dbReference type="ARBA" id="ARBA00022679"/>
    </source>
</evidence>
<keyword evidence="9" id="KW-1185">Reference proteome</keyword>
<keyword evidence="2" id="KW-0808">Transferase</keyword>
<protein>
    <submittedName>
        <fullName evidence="8">Kinase-like domain-containing protein</fullName>
    </submittedName>
</protein>
<keyword evidence="4 8" id="KW-0418">Kinase</keyword>
<dbReference type="InterPro" id="IPR000719">
    <property type="entry name" value="Prot_kinase_dom"/>
</dbReference>
<name>A0AA40DJG7_9PEZI</name>
<dbReference type="InterPro" id="IPR051175">
    <property type="entry name" value="CLK_kinases"/>
</dbReference>
<organism evidence="8 9">
    <name type="scientific">Lasiosphaeria miniovina</name>
    <dbReference type="NCBI Taxonomy" id="1954250"/>
    <lineage>
        <taxon>Eukaryota</taxon>
        <taxon>Fungi</taxon>
        <taxon>Dikarya</taxon>
        <taxon>Ascomycota</taxon>
        <taxon>Pezizomycotina</taxon>
        <taxon>Sordariomycetes</taxon>
        <taxon>Sordariomycetidae</taxon>
        <taxon>Sordariales</taxon>
        <taxon>Lasiosphaeriaceae</taxon>
        <taxon>Lasiosphaeria</taxon>
    </lineage>
</organism>
<sequence>MSSHQHQRPLERIAGVEDDKGYRIGGFFPVHLGDVLGNSEGRYRVIHKLGNGVSATIFTAGPHMTEMSALVFFARMVAPHPNVLTFCSYFTVEGVNGNHICFVFPFLGPTVKSTRPSAALLRCRFPIDFKRFNPGLLSGDICIADFGQSFKIENDNPGMPPMKLSFLAPESFFKSPRLPTSDVWGVGCVIFELYTGRVLFPALNESVHQVIAAIVETLGPLPADWKGYLGHQAGPVLGDDGELVIWPERDFWFDPNLMPNRPLEGQIDYSCSWIPEHKRGLFLQLLTGALCFNHTARLTPAEVAANPWFSQTDEPEEGGREDDEEKEDE</sequence>
<evidence type="ECO:0000313" key="9">
    <source>
        <dbReference type="Proteomes" id="UP001172101"/>
    </source>
</evidence>
<accession>A0AA40DJG7</accession>
<dbReference type="AlphaFoldDB" id="A0AA40DJG7"/>
<evidence type="ECO:0000256" key="5">
    <source>
        <dbReference type="ARBA" id="ARBA00022840"/>
    </source>
</evidence>
<dbReference type="GeneID" id="85330490"/>
<dbReference type="GO" id="GO:0005634">
    <property type="term" value="C:nucleus"/>
    <property type="evidence" value="ECO:0007669"/>
    <property type="project" value="TreeGrafter"/>
</dbReference>
<dbReference type="Gene3D" id="3.30.200.20">
    <property type="entry name" value="Phosphorylase Kinase, domain 1"/>
    <property type="match status" value="1"/>
</dbReference>
<keyword evidence="5" id="KW-0067">ATP-binding</keyword>
<dbReference type="RefSeq" id="XP_060290500.1">
    <property type="nucleotide sequence ID" value="XM_060447220.1"/>
</dbReference>
<dbReference type="PROSITE" id="PS50011">
    <property type="entry name" value="PROTEIN_KINASE_DOM"/>
    <property type="match status" value="1"/>
</dbReference>
<dbReference type="InterPro" id="IPR011009">
    <property type="entry name" value="Kinase-like_dom_sf"/>
</dbReference>
<feature type="region of interest" description="Disordered" evidence="6">
    <location>
        <begin position="304"/>
        <end position="329"/>
    </location>
</feature>
<dbReference type="Proteomes" id="UP001172101">
    <property type="component" value="Unassembled WGS sequence"/>
</dbReference>
<dbReference type="GO" id="GO:0004674">
    <property type="term" value="F:protein serine/threonine kinase activity"/>
    <property type="evidence" value="ECO:0007669"/>
    <property type="project" value="UniProtKB-KW"/>
</dbReference>
<keyword evidence="3" id="KW-0547">Nucleotide-binding</keyword>
<evidence type="ECO:0000256" key="1">
    <source>
        <dbReference type="ARBA" id="ARBA00022527"/>
    </source>
</evidence>
<dbReference type="PANTHER" id="PTHR45646">
    <property type="entry name" value="SERINE/THREONINE-PROTEIN KINASE DOA-RELATED"/>
    <property type="match status" value="1"/>
</dbReference>
<evidence type="ECO:0000313" key="8">
    <source>
        <dbReference type="EMBL" id="KAK0703641.1"/>
    </source>
</evidence>
<feature type="compositionally biased region" description="Acidic residues" evidence="6">
    <location>
        <begin position="313"/>
        <end position="329"/>
    </location>
</feature>
<feature type="domain" description="Protein kinase" evidence="7">
    <location>
        <begin position="1"/>
        <end position="309"/>
    </location>
</feature>
<evidence type="ECO:0000256" key="4">
    <source>
        <dbReference type="ARBA" id="ARBA00022777"/>
    </source>
</evidence>
<dbReference type="GO" id="GO:0005524">
    <property type="term" value="F:ATP binding"/>
    <property type="evidence" value="ECO:0007669"/>
    <property type="project" value="UniProtKB-KW"/>
</dbReference>
<dbReference type="PANTHER" id="PTHR45646:SF11">
    <property type="entry name" value="SERINE_THREONINE-PROTEIN KINASE DOA"/>
    <property type="match status" value="1"/>
</dbReference>
<comment type="caution">
    <text evidence="8">The sequence shown here is derived from an EMBL/GenBank/DDBJ whole genome shotgun (WGS) entry which is preliminary data.</text>
</comment>